<reference evidence="6 7" key="1">
    <citation type="submission" date="2018-03" db="EMBL/GenBank/DDBJ databases">
        <title>Novel Streptomyces sp. from soil.</title>
        <authorList>
            <person name="Tan G.Y.A."/>
            <person name="Lee Z.Y."/>
        </authorList>
    </citation>
    <scope>NUCLEOTIDE SEQUENCE [LARGE SCALE GENOMIC DNA]</scope>
    <source>
        <strain evidence="6 7">ST5x</strain>
    </source>
</reference>
<dbReference type="PANTHER" id="PTHR44688">
    <property type="entry name" value="DNA-BINDING TRANSCRIPTIONAL ACTIVATOR DEVR_DOSR"/>
    <property type="match status" value="1"/>
</dbReference>
<evidence type="ECO:0000256" key="2">
    <source>
        <dbReference type="ARBA" id="ARBA00023125"/>
    </source>
</evidence>
<gene>
    <name evidence="6" type="ORF">C6N75_25185</name>
</gene>
<sequence length="84" mass="9371">MQTLKATRRARPTRSRSGWNALTPAELQVAKLVATGLSNRAVAEELMVSPHTVNTHVRNAFLKLDVSTRVQLTRHVLLHDADVF</sequence>
<keyword evidence="1" id="KW-0805">Transcription regulation</keyword>
<comment type="caution">
    <text evidence="6">The sequence shown here is derived from an EMBL/GenBank/DDBJ whole genome shotgun (WGS) entry which is preliminary data.</text>
</comment>
<dbReference type="RefSeq" id="WP_105871181.1">
    <property type="nucleotide sequence ID" value="NZ_PVLV01000489.1"/>
</dbReference>
<accession>A0A2S9PQ26</accession>
<dbReference type="AlphaFoldDB" id="A0A2S9PQ26"/>
<dbReference type="EMBL" id="PVLV01000489">
    <property type="protein sequence ID" value="PRH76516.1"/>
    <property type="molecule type" value="Genomic_DNA"/>
</dbReference>
<dbReference type="PROSITE" id="PS50043">
    <property type="entry name" value="HTH_LUXR_2"/>
    <property type="match status" value="1"/>
</dbReference>
<dbReference type="GO" id="GO:0006355">
    <property type="term" value="P:regulation of DNA-templated transcription"/>
    <property type="evidence" value="ECO:0007669"/>
    <property type="project" value="InterPro"/>
</dbReference>
<keyword evidence="3" id="KW-0804">Transcription</keyword>
<dbReference type="PANTHER" id="PTHR44688:SF16">
    <property type="entry name" value="DNA-BINDING TRANSCRIPTIONAL ACTIVATOR DEVR_DOSR"/>
    <property type="match status" value="1"/>
</dbReference>
<feature type="region of interest" description="Disordered" evidence="4">
    <location>
        <begin position="1"/>
        <end position="20"/>
    </location>
</feature>
<dbReference type="Proteomes" id="UP000239322">
    <property type="component" value="Unassembled WGS sequence"/>
</dbReference>
<feature type="domain" description="HTH luxR-type" evidence="5">
    <location>
        <begin position="15"/>
        <end position="80"/>
    </location>
</feature>
<keyword evidence="2" id="KW-0238">DNA-binding</keyword>
<dbReference type="InterPro" id="IPR000792">
    <property type="entry name" value="Tscrpt_reg_LuxR_C"/>
</dbReference>
<protein>
    <submittedName>
        <fullName evidence="6">Helix-turn-helix transcriptional regulator</fullName>
    </submittedName>
</protein>
<dbReference type="Pfam" id="PF00196">
    <property type="entry name" value="GerE"/>
    <property type="match status" value="1"/>
</dbReference>
<evidence type="ECO:0000256" key="3">
    <source>
        <dbReference type="ARBA" id="ARBA00023163"/>
    </source>
</evidence>
<dbReference type="InterPro" id="IPR036388">
    <property type="entry name" value="WH-like_DNA-bd_sf"/>
</dbReference>
<dbReference type="SUPFAM" id="SSF46894">
    <property type="entry name" value="C-terminal effector domain of the bipartite response regulators"/>
    <property type="match status" value="1"/>
</dbReference>
<evidence type="ECO:0000259" key="5">
    <source>
        <dbReference type="PROSITE" id="PS50043"/>
    </source>
</evidence>
<evidence type="ECO:0000256" key="1">
    <source>
        <dbReference type="ARBA" id="ARBA00023015"/>
    </source>
</evidence>
<dbReference type="CDD" id="cd06170">
    <property type="entry name" value="LuxR_C_like"/>
    <property type="match status" value="1"/>
</dbReference>
<dbReference type="GO" id="GO:0003677">
    <property type="term" value="F:DNA binding"/>
    <property type="evidence" value="ECO:0007669"/>
    <property type="project" value="UniProtKB-KW"/>
</dbReference>
<dbReference type="PRINTS" id="PR00038">
    <property type="entry name" value="HTHLUXR"/>
</dbReference>
<evidence type="ECO:0000256" key="4">
    <source>
        <dbReference type="SAM" id="MobiDB-lite"/>
    </source>
</evidence>
<keyword evidence="7" id="KW-1185">Reference proteome</keyword>
<dbReference type="PROSITE" id="PS00622">
    <property type="entry name" value="HTH_LUXR_1"/>
    <property type="match status" value="1"/>
</dbReference>
<name>A0A2S9PQ26_9ACTN</name>
<dbReference type="SMART" id="SM00421">
    <property type="entry name" value="HTH_LUXR"/>
    <property type="match status" value="1"/>
</dbReference>
<feature type="compositionally biased region" description="Basic residues" evidence="4">
    <location>
        <begin position="1"/>
        <end position="14"/>
    </location>
</feature>
<evidence type="ECO:0000313" key="6">
    <source>
        <dbReference type="EMBL" id="PRH76516.1"/>
    </source>
</evidence>
<dbReference type="Gene3D" id="1.10.10.10">
    <property type="entry name" value="Winged helix-like DNA-binding domain superfamily/Winged helix DNA-binding domain"/>
    <property type="match status" value="1"/>
</dbReference>
<dbReference type="InterPro" id="IPR016032">
    <property type="entry name" value="Sig_transdc_resp-reg_C-effctor"/>
</dbReference>
<proteinExistence type="predicted"/>
<evidence type="ECO:0000313" key="7">
    <source>
        <dbReference type="Proteomes" id="UP000239322"/>
    </source>
</evidence>
<dbReference type="OrthoDB" id="483at2"/>
<organism evidence="6 7">
    <name type="scientific">Streptomyces solincola</name>
    <dbReference type="NCBI Taxonomy" id="2100817"/>
    <lineage>
        <taxon>Bacteria</taxon>
        <taxon>Bacillati</taxon>
        <taxon>Actinomycetota</taxon>
        <taxon>Actinomycetes</taxon>
        <taxon>Kitasatosporales</taxon>
        <taxon>Streptomycetaceae</taxon>
        <taxon>Streptomyces</taxon>
    </lineage>
</organism>